<dbReference type="Proteomes" id="UP001363151">
    <property type="component" value="Unassembled WGS sequence"/>
</dbReference>
<dbReference type="EMBL" id="JBBJCI010000079">
    <property type="protein sequence ID" value="KAK7249393.1"/>
    <property type="molecule type" value="Genomic_DNA"/>
</dbReference>
<name>A0ABR1G8B6_AURAN</name>
<organism evidence="1 2">
    <name type="scientific">Aureococcus anophagefferens</name>
    <name type="common">Harmful bloom alga</name>
    <dbReference type="NCBI Taxonomy" id="44056"/>
    <lineage>
        <taxon>Eukaryota</taxon>
        <taxon>Sar</taxon>
        <taxon>Stramenopiles</taxon>
        <taxon>Ochrophyta</taxon>
        <taxon>Pelagophyceae</taxon>
        <taxon>Pelagomonadales</taxon>
        <taxon>Pelagomonadaceae</taxon>
        <taxon>Aureococcus</taxon>
    </lineage>
</organism>
<proteinExistence type="predicted"/>
<reference evidence="1 2" key="1">
    <citation type="submission" date="2024-03" db="EMBL/GenBank/DDBJ databases">
        <title>Aureococcus anophagefferens CCMP1851 and Kratosvirus quantuckense: Draft genome of a second virus-susceptible host strain in the model system.</title>
        <authorList>
            <person name="Chase E."/>
            <person name="Truchon A.R."/>
            <person name="Schepens W."/>
            <person name="Wilhelm S.W."/>
        </authorList>
    </citation>
    <scope>NUCLEOTIDE SEQUENCE [LARGE SCALE GENOMIC DNA]</scope>
    <source>
        <strain evidence="1 2">CCMP1851</strain>
    </source>
</reference>
<gene>
    <name evidence="1" type="ORF">SO694_00048141</name>
</gene>
<protein>
    <submittedName>
        <fullName evidence="1">Uncharacterized protein</fullName>
    </submittedName>
</protein>
<evidence type="ECO:0000313" key="1">
    <source>
        <dbReference type="EMBL" id="KAK7249393.1"/>
    </source>
</evidence>
<comment type="caution">
    <text evidence="1">The sequence shown here is derived from an EMBL/GenBank/DDBJ whole genome shotgun (WGS) entry which is preliminary data.</text>
</comment>
<sequence>MKLVLALLVSASAFNFGAKKAAPAKATSASRAAGTVETPNRWKWAFGDPAALEDRAAARAAKIEAEKEALIPTPPKFLFALGRPDVLRERSAERQAKWEWSSEFLSKARPDYGNYGAGDYFDDGLTVLERNQIAAGKDGFLTGGAKLRYKRLNGEI</sequence>
<accession>A0ABR1G8B6</accession>
<keyword evidence="2" id="KW-1185">Reference proteome</keyword>
<evidence type="ECO:0000313" key="2">
    <source>
        <dbReference type="Proteomes" id="UP001363151"/>
    </source>
</evidence>